<dbReference type="SUPFAM" id="SSF57414">
    <property type="entry name" value="Hairpin loop containing domain-like"/>
    <property type="match status" value="1"/>
</dbReference>
<feature type="domain" description="EGF-like" evidence="3">
    <location>
        <begin position="121"/>
        <end position="160"/>
    </location>
</feature>
<feature type="domain" description="Fibrinogen C-terminal" evidence="5">
    <location>
        <begin position="163"/>
        <end position="376"/>
    </location>
</feature>
<evidence type="ECO:0000259" key="3">
    <source>
        <dbReference type="PROSITE" id="PS50026"/>
    </source>
</evidence>
<feature type="disulfide bond" evidence="1">
    <location>
        <begin position="150"/>
        <end position="159"/>
    </location>
</feature>
<evidence type="ECO:0000256" key="1">
    <source>
        <dbReference type="PROSITE-ProRule" id="PRU00076"/>
    </source>
</evidence>
<dbReference type="PANTHER" id="PTHR19143:SF444">
    <property type="entry name" value="PROTEIN SCABROUS"/>
    <property type="match status" value="1"/>
</dbReference>
<accession>A0A8B7YR99</accession>
<organism evidence="6 7">
    <name type="scientific">Acanthaster planci</name>
    <name type="common">Crown-of-thorns starfish</name>
    <dbReference type="NCBI Taxonomy" id="133434"/>
    <lineage>
        <taxon>Eukaryota</taxon>
        <taxon>Metazoa</taxon>
        <taxon>Echinodermata</taxon>
        <taxon>Eleutherozoa</taxon>
        <taxon>Asterozoa</taxon>
        <taxon>Asteroidea</taxon>
        <taxon>Valvatacea</taxon>
        <taxon>Valvatida</taxon>
        <taxon>Acanthasteridae</taxon>
        <taxon>Acanthaster</taxon>
    </lineage>
</organism>
<comment type="caution">
    <text evidence="1">Lacks conserved residue(s) required for the propagation of feature annotation.</text>
</comment>
<dbReference type="KEGG" id="aplc:110982006"/>
<dbReference type="CDD" id="cd00054">
    <property type="entry name" value="EGF_CA"/>
    <property type="match status" value="1"/>
</dbReference>
<dbReference type="SMART" id="SM00186">
    <property type="entry name" value="FBG"/>
    <property type="match status" value="1"/>
</dbReference>
<proteinExistence type="predicted"/>
<protein>
    <submittedName>
        <fullName evidence="7">Ficolin-1-like</fullName>
    </submittedName>
</protein>
<keyword evidence="2" id="KW-0732">Signal</keyword>
<evidence type="ECO:0000259" key="5">
    <source>
        <dbReference type="PROSITE" id="PS51406"/>
    </source>
</evidence>
<dbReference type="InterPro" id="IPR050373">
    <property type="entry name" value="Fibrinogen_C-term_domain"/>
</dbReference>
<dbReference type="Gene3D" id="2.10.25.10">
    <property type="entry name" value="Laminin"/>
    <property type="match status" value="1"/>
</dbReference>
<dbReference type="OrthoDB" id="6145874at2759"/>
<dbReference type="CDD" id="cd00087">
    <property type="entry name" value="FReD"/>
    <property type="match status" value="1"/>
</dbReference>
<dbReference type="Pfam" id="PF00147">
    <property type="entry name" value="Fibrinogen_C"/>
    <property type="match status" value="1"/>
</dbReference>
<name>A0A8B7YR99_ACAPL</name>
<dbReference type="PROSITE" id="PS51406">
    <property type="entry name" value="FIBRINOGEN_C_2"/>
    <property type="match status" value="1"/>
</dbReference>
<dbReference type="PROSITE" id="PS50948">
    <property type="entry name" value="PAN"/>
    <property type="match status" value="1"/>
</dbReference>
<reference evidence="7" key="1">
    <citation type="submission" date="2025-08" db="UniProtKB">
        <authorList>
            <consortium name="RefSeq"/>
        </authorList>
    </citation>
    <scope>IDENTIFICATION</scope>
</reference>
<dbReference type="Gene3D" id="3.50.4.10">
    <property type="entry name" value="Hepatocyte Growth Factor"/>
    <property type="match status" value="1"/>
</dbReference>
<dbReference type="OMA" id="CHPPWFR"/>
<dbReference type="SUPFAM" id="SSF57196">
    <property type="entry name" value="EGF/Laminin"/>
    <property type="match status" value="1"/>
</dbReference>
<dbReference type="GeneID" id="110982006"/>
<dbReference type="Pfam" id="PF00024">
    <property type="entry name" value="PAN_1"/>
    <property type="match status" value="1"/>
</dbReference>
<gene>
    <name evidence="7" type="primary">LOC110982006</name>
</gene>
<dbReference type="PROSITE" id="PS00022">
    <property type="entry name" value="EGF_1"/>
    <property type="match status" value="1"/>
</dbReference>
<dbReference type="PROSITE" id="PS50026">
    <property type="entry name" value="EGF_3"/>
    <property type="match status" value="1"/>
</dbReference>
<feature type="disulfide bond" evidence="1">
    <location>
        <begin position="131"/>
        <end position="148"/>
    </location>
</feature>
<evidence type="ECO:0000313" key="6">
    <source>
        <dbReference type="Proteomes" id="UP000694845"/>
    </source>
</evidence>
<dbReference type="InterPro" id="IPR036056">
    <property type="entry name" value="Fibrinogen-like_C"/>
</dbReference>
<evidence type="ECO:0000313" key="7">
    <source>
        <dbReference type="RefSeq" id="XP_022095809.1"/>
    </source>
</evidence>
<keyword evidence="1" id="KW-0245">EGF-like domain</keyword>
<evidence type="ECO:0000256" key="2">
    <source>
        <dbReference type="SAM" id="SignalP"/>
    </source>
</evidence>
<feature type="domain" description="Apple" evidence="4">
    <location>
        <begin position="28"/>
        <end position="113"/>
    </location>
</feature>
<keyword evidence="6" id="KW-1185">Reference proteome</keyword>
<dbReference type="NCBIfam" id="NF040941">
    <property type="entry name" value="GGGWT_bact"/>
    <property type="match status" value="1"/>
</dbReference>
<dbReference type="AlphaFoldDB" id="A0A8B7YR99"/>
<dbReference type="InterPro" id="IPR000742">
    <property type="entry name" value="EGF"/>
</dbReference>
<dbReference type="Proteomes" id="UP000694845">
    <property type="component" value="Unplaced"/>
</dbReference>
<dbReference type="PROSITE" id="PS01186">
    <property type="entry name" value="EGF_2"/>
    <property type="match status" value="1"/>
</dbReference>
<dbReference type="RefSeq" id="XP_022095809.1">
    <property type="nucleotide sequence ID" value="XM_022240117.1"/>
</dbReference>
<dbReference type="InterPro" id="IPR014716">
    <property type="entry name" value="Fibrinogen_a/b/g_C_1"/>
</dbReference>
<dbReference type="InterPro" id="IPR002181">
    <property type="entry name" value="Fibrinogen_a/b/g_C_dom"/>
</dbReference>
<dbReference type="PANTHER" id="PTHR19143">
    <property type="entry name" value="FIBRINOGEN/TENASCIN/ANGIOPOEITIN"/>
    <property type="match status" value="1"/>
</dbReference>
<feature type="signal peptide" evidence="2">
    <location>
        <begin position="1"/>
        <end position="25"/>
    </location>
</feature>
<dbReference type="InterPro" id="IPR003609">
    <property type="entry name" value="Pan_app"/>
</dbReference>
<dbReference type="GO" id="GO:0005615">
    <property type="term" value="C:extracellular space"/>
    <property type="evidence" value="ECO:0007669"/>
    <property type="project" value="TreeGrafter"/>
</dbReference>
<dbReference type="SUPFAM" id="SSF56496">
    <property type="entry name" value="Fibrinogen C-terminal domain-like"/>
    <property type="match status" value="1"/>
</dbReference>
<feature type="chain" id="PRO_5034503870" evidence="2">
    <location>
        <begin position="26"/>
        <end position="376"/>
    </location>
</feature>
<keyword evidence="1" id="KW-1015">Disulfide bond</keyword>
<evidence type="ECO:0000259" key="4">
    <source>
        <dbReference type="PROSITE" id="PS50948"/>
    </source>
</evidence>
<sequence length="376" mass="42097">MSKWFAISIAFCGACFFALVRTSIASSCTSDWSYMSREAADQGQRLVGHLVRNITGVRSSAECLSFCLRQGTSCQSMNFAERLGICQVNGATRSTDPNDLVEDTDFDYYDPPSNGHWQDTPAFTCSDTDVCYNSGSCTEFCHPPWFRCECASGFAGEQCTLSTSYDGIASSCNAYRNSGHATSGVLQVKPDSGAAFDVYCDMTTDGGGWAVFQRRWDGSVDFYRSWSDYVNGFGSLSGEFWLGLDKLYRLAYTTRTLRVDLVDWGSGAYYAQYAFYIHNSNDRYRGFFWSYSGNAGDNLHYHHNCVFSTYDYDGDNWGDNCASYYHGAWWYNACHGCNLNGKYINGGHTSEHARGATWSALHGQDYALMQTYMKVR</sequence>
<dbReference type="Gene3D" id="3.90.215.10">
    <property type="entry name" value="Gamma Fibrinogen, chain A, domain 1"/>
    <property type="match status" value="1"/>
</dbReference>